<accession>A0A1D1YKL7</accession>
<feature type="non-terminal residue" evidence="2">
    <location>
        <position position="171"/>
    </location>
</feature>
<organism evidence="2">
    <name type="scientific">Anthurium amnicola</name>
    <dbReference type="NCBI Taxonomy" id="1678845"/>
    <lineage>
        <taxon>Eukaryota</taxon>
        <taxon>Viridiplantae</taxon>
        <taxon>Streptophyta</taxon>
        <taxon>Embryophyta</taxon>
        <taxon>Tracheophyta</taxon>
        <taxon>Spermatophyta</taxon>
        <taxon>Magnoliopsida</taxon>
        <taxon>Liliopsida</taxon>
        <taxon>Araceae</taxon>
        <taxon>Pothoideae</taxon>
        <taxon>Potheae</taxon>
        <taxon>Anthurium</taxon>
    </lineage>
</organism>
<protein>
    <submittedName>
        <fullName evidence="2">Putative disease resistance protein At5g04720</fullName>
    </submittedName>
</protein>
<name>A0A1D1YKL7_9ARAE</name>
<feature type="compositionally biased region" description="Acidic residues" evidence="1">
    <location>
        <begin position="40"/>
        <end position="51"/>
    </location>
</feature>
<feature type="region of interest" description="Disordered" evidence="1">
    <location>
        <begin position="32"/>
        <end position="51"/>
    </location>
</feature>
<reference evidence="2" key="1">
    <citation type="submission" date="2015-07" db="EMBL/GenBank/DDBJ databases">
        <title>Transcriptome Assembly of Anthurium amnicola.</title>
        <authorList>
            <person name="Suzuki J."/>
        </authorList>
    </citation>
    <scope>NUCLEOTIDE SEQUENCE</scope>
</reference>
<feature type="non-terminal residue" evidence="2">
    <location>
        <position position="1"/>
    </location>
</feature>
<gene>
    <name evidence="2" type="primary">At5g04720_0</name>
    <name evidence="2" type="ORF">g.39684</name>
</gene>
<dbReference type="EMBL" id="GDJX01012753">
    <property type="protein sequence ID" value="JAT55183.1"/>
    <property type="molecule type" value="Transcribed_RNA"/>
</dbReference>
<proteinExistence type="predicted"/>
<evidence type="ECO:0000313" key="2">
    <source>
        <dbReference type="EMBL" id="JAT55183.1"/>
    </source>
</evidence>
<dbReference type="Gene3D" id="3.80.10.10">
    <property type="entry name" value="Ribonuclease Inhibitor"/>
    <property type="match status" value="1"/>
</dbReference>
<sequence>LGGGHPWVSSLRVLNLGGIPGRAIAARVLHTRHGQRPQEEAEEEEGGGGDEGVDGMVLLVHPLQLPFLETLRIGRCRELRRLPTGRLLCDALKDLVINNCPEMTLSSVEKGIRSFPSLKSLQIYRCSKLLIPPAPLTPPSPVLPQLQFLHTDQERLLTRLLPDDSHRGQNG</sequence>
<dbReference type="InterPro" id="IPR032675">
    <property type="entry name" value="LRR_dom_sf"/>
</dbReference>
<dbReference type="SUPFAM" id="SSF52047">
    <property type="entry name" value="RNI-like"/>
    <property type="match status" value="1"/>
</dbReference>
<evidence type="ECO:0000256" key="1">
    <source>
        <dbReference type="SAM" id="MobiDB-lite"/>
    </source>
</evidence>
<dbReference type="AlphaFoldDB" id="A0A1D1YKL7"/>